<gene>
    <name evidence="6" type="ORF">PVAND_015214</name>
</gene>
<dbReference type="AlphaFoldDB" id="A0A9J6BC41"/>
<dbReference type="InterPro" id="IPR000734">
    <property type="entry name" value="TAG_lipase"/>
</dbReference>
<comment type="similarity">
    <text evidence="2 4">Belongs to the AB hydrolase superfamily. Lipase family.</text>
</comment>
<dbReference type="GO" id="GO:0016042">
    <property type="term" value="P:lipid catabolic process"/>
    <property type="evidence" value="ECO:0007669"/>
    <property type="project" value="TreeGrafter"/>
</dbReference>
<organism evidence="6 7">
    <name type="scientific">Polypedilum vanderplanki</name>
    <name type="common">Sleeping chironomid midge</name>
    <dbReference type="NCBI Taxonomy" id="319348"/>
    <lineage>
        <taxon>Eukaryota</taxon>
        <taxon>Metazoa</taxon>
        <taxon>Ecdysozoa</taxon>
        <taxon>Arthropoda</taxon>
        <taxon>Hexapoda</taxon>
        <taxon>Insecta</taxon>
        <taxon>Pterygota</taxon>
        <taxon>Neoptera</taxon>
        <taxon>Endopterygota</taxon>
        <taxon>Diptera</taxon>
        <taxon>Nematocera</taxon>
        <taxon>Chironomoidea</taxon>
        <taxon>Chironomidae</taxon>
        <taxon>Chironominae</taxon>
        <taxon>Polypedilum</taxon>
        <taxon>Polypedilum</taxon>
    </lineage>
</organism>
<dbReference type="Pfam" id="PF00151">
    <property type="entry name" value="Lipase"/>
    <property type="match status" value="1"/>
</dbReference>
<evidence type="ECO:0000256" key="3">
    <source>
        <dbReference type="ARBA" id="ARBA00022525"/>
    </source>
</evidence>
<keyword evidence="7" id="KW-1185">Reference proteome</keyword>
<evidence type="ECO:0000259" key="5">
    <source>
        <dbReference type="Pfam" id="PF00151"/>
    </source>
</evidence>
<dbReference type="OrthoDB" id="8019583at2759"/>
<comment type="subcellular location">
    <subcellularLocation>
        <location evidence="1">Secreted</location>
    </subcellularLocation>
</comment>
<dbReference type="InterPro" id="IPR013818">
    <property type="entry name" value="Lipase"/>
</dbReference>
<name>A0A9J6BC41_POLVA</name>
<dbReference type="SUPFAM" id="SSF53474">
    <property type="entry name" value="alpha/beta-Hydrolases"/>
    <property type="match status" value="1"/>
</dbReference>
<dbReference type="Gene3D" id="3.40.50.1820">
    <property type="entry name" value="alpha/beta hydrolase"/>
    <property type="match status" value="1"/>
</dbReference>
<evidence type="ECO:0000313" key="6">
    <source>
        <dbReference type="EMBL" id="KAG5667223.1"/>
    </source>
</evidence>
<feature type="domain" description="Lipase" evidence="5">
    <location>
        <begin position="28"/>
        <end position="298"/>
    </location>
</feature>
<keyword evidence="3" id="KW-0964">Secreted</keyword>
<reference evidence="6" key="1">
    <citation type="submission" date="2021-03" db="EMBL/GenBank/DDBJ databases">
        <title>Chromosome level genome of the anhydrobiotic midge Polypedilum vanderplanki.</title>
        <authorList>
            <person name="Yoshida Y."/>
            <person name="Kikawada T."/>
            <person name="Gusev O."/>
        </authorList>
    </citation>
    <scope>NUCLEOTIDE SEQUENCE</scope>
    <source>
        <strain evidence="6">NIAS01</strain>
        <tissue evidence="6">Whole body or cell culture</tissue>
    </source>
</reference>
<evidence type="ECO:0000313" key="7">
    <source>
        <dbReference type="Proteomes" id="UP001107558"/>
    </source>
</evidence>
<evidence type="ECO:0000256" key="1">
    <source>
        <dbReference type="ARBA" id="ARBA00004613"/>
    </source>
</evidence>
<dbReference type="PANTHER" id="PTHR11610">
    <property type="entry name" value="LIPASE"/>
    <property type="match status" value="1"/>
</dbReference>
<dbReference type="EMBL" id="JADBJN010000004">
    <property type="protein sequence ID" value="KAG5667223.1"/>
    <property type="molecule type" value="Genomic_DNA"/>
</dbReference>
<protein>
    <recommendedName>
        <fullName evidence="5">Lipase domain-containing protein</fullName>
    </recommendedName>
</protein>
<evidence type="ECO:0000256" key="4">
    <source>
        <dbReference type="RuleBase" id="RU004262"/>
    </source>
</evidence>
<comment type="caution">
    <text evidence="6">The sequence shown here is derived from an EMBL/GenBank/DDBJ whole genome shotgun (WGS) entry which is preliminary data.</text>
</comment>
<evidence type="ECO:0000256" key="2">
    <source>
        <dbReference type="ARBA" id="ARBA00010701"/>
    </source>
</evidence>
<dbReference type="InterPro" id="IPR029058">
    <property type="entry name" value="AB_hydrolase_fold"/>
</dbReference>
<dbReference type="GO" id="GO:0016298">
    <property type="term" value="F:lipase activity"/>
    <property type="evidence" value="ECO:0007669"/>
    <property type="project" value="InterPro"/>
</dbReference>
<dbReference type="Proteomes" id="UP001107558">
    <property type="component" value="Chromosome 4"/>
</dbReference>
<accession>A0A9J6BC41</accession>
<dbReference type="GO" id="GO:0005615">
    <property type="term" value="C:extracellular space"/>
    <property type="evidence" value="ECO:0007669"/>
    <property type="project" value="TreeGrafter"/>
</dbReference>
<dbReference type="PRINTS" id="PR00821">
    <property type="entry name" value="TAGLIPASE"/>
</dbReference>
<sequence>MYLYQVQIVVIDGGIYFIFFGSNSSDYKNTTLNYNFASLKNTNYFNISKPTAIVNHGWIHNIRTSFYVALAEAYLSRVDFNYIAIDWSKYSHDINYPELPPTFNVQAALIVSILIQMQTAGFNLTTFHFIGHSLGAQIFGCVGYQLIQNYHFTPTRITGFDPAGPYFGNLNEWPTLPIASAYPSLNKLNAKFVDIIHTESFKYGEDYSAGHIDLKSKIFGSILELFNQTAAFIAVQLIVKYNCLHCSHNRAVQYYTESIQSGSVRKFISNLCSGSLYDIGLCYGSVASMGFYADEYSANPGLLS</sequence>
<proteinExistence type="inferred from homology"/>